<feature type="non-terminal residue" evidence="1">
    <location>
        <position position="1"/>
    </location>
</feature>
<name>A0A1B6JBJ7_9HEMI</name>
<evidence type="ECO:0000313" key="1">
    <source>
        <dbReference type="EMBL" id="JAS96650.1"/>
    </source>
</evidence>
<gene>
    <name evidence="1" type="ORF">g.33576</name>
</gene>
<dbReference type="AlphaFoldDB" id="A0A1B6JBJ7"/>
<reference evidence="1" key="1">
    <citation type="submission" date="2015-11" db="EMBL/GenBank/DDBJ databases">
        <title>De novo transcriptome assembly of four potential Pierce s Disease insect vectors from Arizona vineyards.</title>
        <authorList>
            <person name="Tassone E.E."/>
        </authorList>
    </citation>
    <scope>NUCLEOTIDE SEQUENCE</scope>
</reference>
<organism evidence="1">
    <name type="scientific">Homalodisca liturata</name>
    <dbReference type="NCBI Taxonomy" id="320908"/>
    <lineage>
        <taxon>Eukaryota</taxon>
        <taxon>Metazoa</taxon>
        <taxon>Ecdysozoa</taxon>
        <taxon>Arthropoda</taxon>
        <taxon>Hexapoda</taxon>
        <taxon>Insecta</taxon>
        <taxon>Pterygota</taxon>
        <taxon>Neoptera</taxon>
        <taxon>Paraneoptera</taxon>
        <taxon>Hemiptera</taxon>
        <taxon>Auchenorrhyncha</taxon>
        <taxon>Membracoidea</taxon>
        <taxon>Cicadellidae</taxon>
        <taxon>Cicadellinae</taxon>
        <taxon>Proconiini</taxon>
        <taxon>Homalodisca</taxon>
    </lineage>
</organism>
<accession>A0A1B6JBJ7</accession>
<proteinExistence type="predicted"/>
<protein>
    <submittedName>
        <fullName evidence="1">Uncharacterized protein</fullName>
    </submittedName>
</protein>
<dbReference type="EMBL" id="GECU01011056">
    <property type="protein sequence ID" value="JAS96650.1"/>
    <property type="molecule type" value="Transcribed_RNA"/>
</dbReference>
<feature type="non-terminal residue" evidence="1">
    <location>
        <position position="99"/>
    </location>
</feature>
<sequence length="99" mass="11175">TNKNMCFYLLWGVMAENCQEPFSDELTEEDKVLIMELMDNEISSRAKNNLDCQIGGVKSEIIACTVNQDKTSSESCGNKNKSKLESDCLQLSKETREDL</sequence>